<dbReference type="InterPro" id="IPR029044">
    <property type="entry name" value="Nucleotide-diphossugar_trans"/>
</dbReference>
<dbReference type="GO" id="GO:0005737">
    <property type="term" value="C:cytoplasm"/>
    <property type="evidence" value="ECO:0007669"/>
    <property type="project" value="TreeGrafter"/>
</dbReference>
<feature type="transmembrane region" description="Helical" evidence="2">
    <location>
        <begin position="864"/>
        <end position="887"/>
    </location>
</feature>
<evidence type="ECO:0000313" key="4">
    <source>
        <dbReference type="EMBL" id="TFJ88511.1"/>
    </source>
</evidence>
<dbReference type="PANTHER" id="PTHR16779:SF1">
    <property type="entry name" value="BETA-1,4-MANNOSYLTRANSFERASE EGH"/>
    <property type="match status" value="1"/>
</dbReference>
<feature type="transmembrane region" description="Helical" evidence="2">
    <location>
        <begin position="354"/>
        <end position="373"/>
    </location>
</feature>
<evidence type="ECO:0000313" key="5">
    <source>
        <dbReference type="Proteomes" id="UP000355283"/>
    </source>
</evidence>
<dbReference type="AlphaFoldDB" id="A0A4D9D9X2"/>
<feature type="transmembrane region" description="Helical" evidence="2">
    <location>
        <begin position="216"/>
        <end position="236"/>
    </location>
</feature>
<gene>
    <name evidence="4" type="ORF">NSK_000085</name>
</gene>
<evidence type="ECO:0000259" key="3">
    <source>
        <dbReference type="Pfam" id="PF13632"/>
    </source>
</evidence>
<feature type="transmembrane region" description="Helical" evidence="2">
    <location>
        <begin position="280"/>
        <end position="301"/>
    </location>
</feature>
<dbReference type="GO" id="GO:0019187">
    <property type="term" value="F:beta-1,4-mannosyltransferase activity"/>
    <property type="evidence" value="ECO:0007669"/>
    <property type="project" value="InterPro"/>
</dbReference>
<feature type="transmembrane region" description="Helical" evidence="2">
    <location>
        <begin position="138"/>
        <end position="156"/>
    </location>
</feature>
<dbReference type="Pfam" id="PF13632">
    <property type="entry name" value="Glyco_trans_2_3"/>
    <property type="match status" value="1"/>
</dbReference>
<dbReference type="InterPro" id="IPR027389">
    <property type="entry name" value="B_mannosylTrfase_Bre-3/Egh"/>
</dbReference>
<feature type="transmembrane region" description="Helical" evidence="2">
    <location>
        <begin position="189"/>
        <end position="209"/>
    </location>
</feature>
<dbReference type="OrthoDB" id="3971593at2759"/>
<keyword evidence="5" id="KW-1185">Reference proteome</keyword>
<keyword evidence="2" id="KW-0812">Transmembrane</keyword>
<dbReference type="Proteomes" id="UP000355283">
    <property type="component" value="Unassembled WGS sequence"/>
</dbReference>
<comment type="caution">
    <text evidence="4">The sequence shown here is derived from an EMBL/GenBank/DDBJ whole genome shotgun (WGS) entry which is preliminary data.</text>
</comment>
<feature type="transmembrane region" description="Helical" evidence="2">
    <location>
        <begin position="529"/>
        <end position="551"/>
    </location>
</feature>
<feature type="transmembrane region" description="Helical" evidence="2">
    <location>
        <begin position="256"/>
        <end position="273"/>
    </location>
</feature>
<accession>A0A4D9D9X2</accession>
<feature type="compositionally biased region" description="Low complexity" evidence="1">
    <location>
        <begin position="434"/>
        <end position="449"/>
    </location>
</feature>
<dbReference type="Gene3D" id="3.90.550.10">
    <property type="entry name" value="Spore Coat Polysaccharide Biosynthesis Protein SpsA, Chain A"/>
    <property type="match status" value="1"/>
</dbReference>
<proteinExistence type="predicted"/>
<feature type="transmembrane region" description="Helical" evidence="2">
    <location>
        <begin position="489"/>
        <end position="509"/>
    </location>
</feature>
<feature type="transmembrane region" description="Helical" evidence="2">
    <location>
        <begin position="321"/>
        <end position="342"/>
    </location>
</feature>
<dbReference type="InterPro" id="IPR001173">
    <property type="entry name" value="Glyco_trans_2-like"/>
</dbReference>
<evidence type="ECO:0000256" key="2">
    <source>
        <dbReference type="SAM" id="Phobius"/>
    </source>
</evidence>
<evidence type="ECO:0000256" key="1">
    <source>
        <dbReference type="SAM" id="MobiDB-lite"/>
    </source>
</evidence>
<dbReference type="EMBL" id="SDOX01000001">
    <property type="protein sequence ID" value="TFJ88511.1"/>
    <property type="molecule type" value="Genomic_DNA"/>
</dbReference>
<feature type="transmembrane region" description="Helical" evidence="2">
    <location>
        <begin position="379"/>
        <end position="396"/>
    </location>
</feature>
<name>A0A4D9D9X2_9STRA</name>
<sequence>MKGRGVEYRTAPTSPSKADMQDAVRGLKGLTRYVDTPNKSAASFQCPKELCAVRILVVLHLVLHFCYQTFGPDVFRNVFVARLAEWGAIQYSTLLCLEGMILAIRYGRVPGGEKEEEDEKDAQAPEAIAFFKRHALEIYPLYLIGVAATASFSLLTTGTGSMRRFLLTASGLDAWTLGSPDLLSRDPTWLVATLLFYLSFFPALLKLALPASRGTLLGVMATAWASTAVVPLTFLGFDLELGAAPHLFTLGTTFPLMHAASFVFGVTLGLYFLKLDREAVAGLSQSFLGTAAAAGLLFFFLSTDMFEGRMLLWCYDGLFLGFMGVILLLAAIGKDAFLGIALRVKFLSEFLGPAALTVYLLQGFFLGVAGSVVNAETSTLFWLAFWAALLTAGFFLHRSYQAVYLQQMLPLILAGEESVATAGRGQPTPPHRPSSPASTASSSSTSSPIAGASAVFQDDLSSIEDHGAEYPIQGWFWHKSFLMVGFRLACYYGSMALTIFFYMTLALRFDWKGFASVYDMPVANAFVNFLKYCALLSLPSLTFSMVGHILFPPVLRKRTPSLEALKKAFKHKVFFRIVTRGKHPNLVRSHVLHASNVLRAALPHSQFCLEVATDAPLDLDTFCPGMATELLLPKNYAPVGGAKFKARALQFAIEASAAEPGDWIVHLDEETRFDAETVRGVLAHCVAEDEAIARGAKIYGNIGQGVILYGTQEPDNWLTTLADSVRVGDDFGKFRIQYELHEPLIGMHGSFVVSQNAVEKLVTFDHGMEGSITEDAYFALVAQVKGIKFSWIDSFMYEQSPFSCIDFMHQRCRWFAGLWLIVLSRRIPFLNRAVLLFFMATWAATPLIWLAMTLCMCVASSVPYWFRACIGLISGMSTWGYILGFAFTFKARDGSARLLLLFGLQLLLQPLFAAMELSGVVLGIVAPPTQGFHIVQKEGTKVQKSTGAMSRNSSLASIGKLNSVDHV</sequence>
<organism evidence="4 5">
    <name type="scientific">Nannochloropsis salina CCMP1776</name>
    <dbReference type="NCBI Taxonomy" id="1027361"/>
    <lineage>
        <taxon>Eukaryota</taxon>
        <taxon>Sar</taxon>
        <taxon>Stramenopiles</taxon>
        <taxon>Ochrophyta</taxon>
        <taxon>Eustigmatophyceae</taxon>
        <taxon>Eustigmatales</taxon>
        <taxon>Monodopsidaceae</taxon>
        <taxon>Microchloropsis</taxon>
        <taxon>Microchloropsis salina</taxon>
    </lineage>
</organism>
<dbReference type="PANTHER" id="PTHR16779">
    <property type="entry name" value="BETA-1,4-MANNOSYLTRANSFERASE EGH"/>
    <property type="match status" value="1"/>
</dbReference>
<feature type="region of interest" description="Disordered" evidence="1">
    <location>
        <begin position="421"/>
        <end position="449"/>
    </location>
</feature>
<feature type="domain" description="Glycosyltransferase 2-like" evidence="3">
    <location>
        <begin position="663"/>
        <end position="866"/>
    </location>
</feature>
<feature type="transmembrane region" description="Helical" evidence="2">
    <location>
        <begin position="899"/>
        <end position="926"/>
    </location>
</feature>
<dbReference type="SUPFAM" id="SSF53448">
    <property type="entry name" value="Nucleotide-diphospho-sugar transferases"/>
    <property type="match status" value="1"/>
</dbReference>
<keyword evidence="2" id="KW-1133">Transmembrane helix</keyword>
<protein>
    <recommendedName>
        <fullName evidence="3">Glycosyltransferase 2-like domain-containing protein</fullName>
    </recommendedName>
</protein>
<feature type="transmembrane region" description="Helical" evidence="2">
    <location>
        <begin position="833"/>
        <end position="852"/>
    </location>
</feature>
<reference evidence="4 5" key="1">
    <citation type="submission" date="2019-01" db="EMBL/GenBank/DDBJ databases">
        <title>Nuclear Genome Assembly of the Microalgal Biofuel strain Nannochloropsis salina CCMP1776.</title>
        <authorList>
            <person name="Hovde B."/>
        </authorList>
    </citation>
    <scope>NUCLEOTIDE SEQUENCE [LARGE SCALE GENOMIC DNA]</scope>
    <source>
        <strain evidence="4 5">CCMP1776</strain>
    </source>
</reference>
<keyword evidence="2" id="KW-0472">Membrane</keyword>